<keyword evidence="2 5" id="KW-0436">Ligase</keyword>
<proteinExistence type="inferred from homology"/>
<dbReference type="EMBL" id="ANPE02000169">
    <property type="protein sequence ID" value="EMY33575.1"/>
    <property type="molecule type" value="Genomic_DNA"/>
</dbReference>
<dbReference type="PROSITE" id="PS00697">
    <property type="entry name" value="DNA_LIGASE_A1"/>
    <property type="match status" value="1"/>
</dbReference>
<evidence type="ECO:0000256" key="3">
    <source>
        <dbReference type="ARBA" id="ARBA00034003"/>
    </source>
</evidence>
<dbReference type="Gene3D" id="2.40.50.140">
    <property type="entry name" value="Nucleic acid-binding proteins"/>
    <property type="match status" value="1"/>
</dbReference>
<dbReference type="GO" id="GO:0006281">
    <property type="term" value="P:DNA repair"/>
    <property type="evidence" value="ECO:0007669"/>
    <property type="project" value="InterPro"/>
</dbReference>
<dbReference type="SUPFAM" id="SSF56091">
    <property type="entry name" value="DNA ligase/mRNA capping enzyme, catalytic domain"/>
    <property type="match status" value="1"/>
</dbReference>
<dbReference type="GO" id="GO:0005524">
    <property type="term" value="F:ATP binding"/>
    <property type="evidence" value="ECO:0007669"/>
    <property type="project" value="InterPro"/>
</dbReference>
<dbReference type="Gene3D" id="3.30.470.30">
    <property type="entry name" value="DNA ligase/mRNA capping enzyme"/>
    <property type="match status" value="1"/>
</dbReference>
<evidence type="ECO:0000256" key="1">
    <source>
        <dbReference type="ARBA" id="ARBA00007572"/>
    </source>
</evidence>
<dbReference type="PANTHER" id="PTHR45674">
    <property type="entry name" value="DNA LIGASE 1/3 FAMILY MEMBER"/>
    <property type="match status" value="1"/>
</dbReference>
<dbReference type="PANTHER" id="PTHR45674:SF4">
    <property type="entry name" value="DNA LIGASE 1"/>
    <property type="match status" value="1"/>
</dbReference>
<dbReference type="InterPro" id="IPR050191">
    <property type="entry name" value="ATP-dep_DNA_ligase"/>
</dbReference>
<dbReference type="AlphaFoldDB" id="N1UWX5"/>
<reference evidence="5 6" key="1">
    <citation type="journal article" date="2013" name="Genome Announc.">
        <title>Draft Genome Sequence of Arthrobacter crystallopoietes Strain BAB-32, Revealing Genes for Bioremediation.</title>
        <authorList>
            <person name="Joshi M.N."/>
            <person name="Pandit A.S."/>
            <person name="Sharma A."/>
            <person name="Pandya R.V."/>
            <person name="Desai S.M."/>
            <person name="Saxena A.K."/>
            <person name="Bagatharia S.B."/>
        </authorList>
    </citation>
    <scope>NUCLEOTIDE SEQUENCE [LARGE SCALE GENOMIC DNA]</scope>
    <source>
        <strain evidence="5 6">BAB-32</strain>
    </source>
</reference>
<dbReference type="InterPro" id="IPR012310">
    <property type="entry name" value="DNA_ligase_ATP-dep_cent"/>
</dbReference>
<name>N1UWX5_9MICC</name>
<dbReference type="CDD" id="cd07905">
    <property type="entry name" value="Adenylation_DNA_ligase_LigC"/>
    <property type="match status" value="1"/>
</dbReference>
<dbReference type="PROSITE" id="PS00333">
    <property type="entry name" value="DNA_LIGASE_A2"/>
    <property type="match status" value="1"/>
</dbReference>
<dbReference type="PROSITE" id="PS50160">
    <property type="entry name" value="DNA_LIGASE_A3"/>
    <property type="match status" value="1"/>
</dbReference>
<evidence type="ECO:0000259" key="4">
    <source>
        <dbReference type="PROSITE" id="PS50160"/>
    </source>
</evidence>
<dbReference type="CDD" id="cd07970">
    <property type="entry name" value="OBF_DNA_ligase_LigC"/>
    <property type="match status" value="1"/>
</dbReference>
<dbReference type="GO" id="GO:0006310">
    <property type="term" value="P:DNA recombination"/>
    <property type="evidence" value="ECO:0007669"/>
    <property type="project" value="InterPro"/>
</dbReference>
<comment type="catalytic activity">
    <reaction evidence="3">
        <text>ATP + (deoxyribonucleotide)n-3'-hydroxyl + 5'-phospho-(deoxyribonucleotide)m = (deoxyribonucleotide)n+m + AMP + diphosphate.</text>
        <dbReference type="EC" id="6.5.1.1"/>
    </reaction>
</comment>
<evidence type="ECO:0000313" key="5">
    <source>
        <dbReference type="EMBL" id="EMY33575.1"/>
    </source>
</evidence>
<comment type="caution">
    <text evidence="5">The sequence shown here is derived from an EMBL/GenBank/DDBJ whole genome shotgun (WGS) entry which is preliminary data.</text>
</comment>
<dbReference type="InterPro" id="IPR012340">
    <property type="entry name" value="NA-bd_OB-fold"/>
</dbReference>
<dbReference type="GO" id="GO:0003910">
    <property type="term" value="F:DNA ligase (ATP) activity"/>
    <property type="evidence" value="ECO:0007669"/>
    <property type="project" value="UniProtKB-EC"/>
</dbReference>
<dbReference type="InterPro" id="IPR016059">
    <property type="entry name" value="DNA_ligase_ATP-dep_CS"/>
</dbReference>
<comment type="similarity">
    <text evidence="1">Belongs to the ATP-dependent DNA ligase family.</text>
</comment>
<accession>N1UWX5</accession>
<evidence type="ECO:0000313" key="6">
    <source>
        <dbReference type="Proteomes" id="UP000010729"/>
    </source>
</evidence>
<sequence>MPADLRPPVAVALARGVDAIPKADALPGGCRYEPKWDGFRAALIRDSDSTALWSRQGKDLTRWFPDLIKAAEAQIPPGCIIDGEAVIWSGDRLDFETLQRRLITPVKSLPGSIREHPANFAAFDLLAVAGKDARRLPLHSRRELLEELAKDWEPPLGLSSVTDDPEQAARWLEELHPAGIEGLMIKGANQRYEGGERQWLKVKHRHTLDVVCAAVTGPIEKPQTLIAGLPIGHRLRIVGRTVPLKATAAKALGKLLVPAGPDHPWPERIRSTILDRFNPDAEDTVLTRVEPIVIEVSADVAWSGKSFRHPLRFLRARPELDADEVELPAHLLTAPPHLM</sequence>
<dbReference type="Pfam" id="PF01068">
    <property type="entry name" value="DNA_ligase_A_M"/>
    <property type="match status" value="1"/>
</dbReference>
<organism evidence="5 6">
    <name type="scientific">Arthrobacter crystallopoietes BAB-32</name>
    <dbReference type="NCBI Taxonomy" id="1246476"/>
    <lineage>
        <taxon>Bacteria</taxon>
        <taxon>Bacillati</taxon>
        <taxon>Actinomycetota</taxon>
        <taxon>Actinomycetes</taxon>
        <taxon>Micrococcales</taxon>
        <taxon>Micrococcaceae</taxon>
        <taxon>Crystallibacter</taxon>
    </lineage>
</organism>
<dbReference type="InterPro" id="IPR044119">
    <property type="entry name" value="Adenylation_LigC-like"/>
</dbReference>
<feature type="domain" description="ATP-dependent DNA ligase family profile" evidence="4">
    <location>
        <begin position="111"/>
        <end position="203"/>
    </location>
</feature>
<gene>
    <name evidence="5" type="ORF">D477_014276</name>
</gene>
<dbReference type="Proteomes" id="UP000010729">
    <property type="component" value="Unassembled WGS sequence"/>
</dbReference>
<keyword evidence="6" id="KW-1185">Reference proteome</keyword>
<evidence type="ECO:0000256" key="2">
    <source>
        <dbReference type="ARBA" id="ARBA00022598"/>
    </source>
</evidence>
<protein>
    <submittedName>
        <fullName evidence="5">ATP dependent DNA ligase</fullName>
    </submittedName>
</protein>
<dbReference type="InterPro" id="IPR044117">
    <property type="entry name" value="OBF_LigC-like"/>
</dbReference>